<name>W0F2R4_9BACT</name>
<sequence>MYYNFFTMTSKDQLYWGCHVQHARQFLAGK</sequence>
<reference evidence="1 2" key="1">
    <citation type="submission" date="2013-12" db="EMBL/GenBank/DDBJ databases">
        <authorList>
            <consortium name="DOE Joint Genome Institute"/>
            <person name="Eisen J."/>
            <person name="Huntemann M."/>
            <person name="Han J."/>
            <person name="Chen A."/>
            <person name="Kyrpides N."/>
            <person name="Mavromatis K."/>
            <person name="Markowitz V."/>
            <person name="Palaniappan K."/>
            <person name="Ivanova N."/>
            <person name="Schaumberg A."/>
            <person name="Pati A."/>
            <person name="Liolios K."/>
            <person name="Nordberg H.P."/>
            <person name="Cantor M.N."/>
            <person name="Hua S.X."/>
            <person name="Woyke T."/>
        </authorList>
    </citation>
    <scope>NUCLEOTIDE SEQUENCE [LARGE SCALE GENOMIC DNA]</scope>
    <source>
        <strain evidence="2">DSM 19437</strain>
    </source>
</reference>
<proteinExistence type="predicted"/>
<gene>
    <name evidence="1" type="ORF">NIASO_05730</name>
</gene>
<evidence type="ECO:0000313" key="2">
    <source>
        <dbReference type="Proteomes" id="UP000003586"/>
    </source>
</evidence>
<dbReference type="EMBL" id="CP007035">
    <property type="protein sequence ID" value="AHF17325.1"/>
    <property type="molecule type" value="Genomic_DNA"/>
</dbReference>
<keyword evidence="2" id="KW-1185">Reference proteome</keyword>
<organism evidence="1 2">
    <name type="scientific">Niabella soli DSM 19437</name>
    <dbReference type="NCBI Taxonomy" id="929713"/>
    <lineage>
        <taxon>Bacteria</taxon>
        <taxon>Pseudomonadati</taxon>
        <taxon>Bacteroidota</taxon>
        <taxon>Chitinophagia</taxon>
        <taxon>Chitinophagales</taxon>
        <taxon>Chitinophagaceae</taxon>
        <taxon>Niabella</taxon>
    </lineage>
</organism>
<dbReference type="HOGENOM" id="CLU_3404529_0_0_10"/>
<evidence type="ECO:0000313" key="1">
    <source>
        <dbReference type="EMBL" id="AHF17325.1"/>
    </source>
</evidence>
<accession>W0F2R4</accession>
<dbReference type="Proteomes" id="UP000003586">
    <property type="component" value="Chromosome"/>
</dbReference>
<dbReference type="AlphaFoldDB" id="W0F2R4"/>
<protein>
    <submittedName>
        <fullName evidence="1">Uncharacterized protein</fullName>
    </submittedName>
</protein>
<dbReference type="KEGG" id="nso:NIASO_05730"/>